<evidence type="ECO:0000313" key="5">
    <source>
        <dbReference type="EMBL" id="AKX60431.1"/>
    </source>
</evidence>
<dbReference type="PANTHER" id="PTHR37010">
    <property type="entry name" value="SULFURTRANSFERASE TUSE"/>
    <property type="match status" value="1"/>
</dbReference>
<comment type="subcellular location">
    <subcellularLocation>
        <location evidence="1">Cytoplasm</location>
    </subcellularLocation>
</comment>
<keyword evidence="3" id="KW-0808">Transferase</keyword>
<dbReference type="GO" id="GO:0016740">
    <property type="term" value="F:transferase activity"/>
    <property type="evidence" value="ECO:0007669"/>
    <property type="project" value="UniProtKB-KW"/>
</dbReference>
<dbReference type="EMBL" id="CP012365">
    <property type="protein sequence ID" value="AKX60431.1"/>
    <property type="molecule type" value="Genomic_DNA"/>
</dbReference>
<dbReference type="NCBIfam" id="TIGR03342">
    <property type="entry name" value="dsrC_tusE_dsvC"/>
    <property type="match status" value="1"/>
</dbReference>
<dbReference type="GO" id="GO:0097163">
    <property type="term" value="F:sulfur carrier activity"/>
    <property type="evidence" value="ECO:0007669"/>
    <property type="project" value="TreeGrafter"/>
</dbReference>
<proteinExistence type="inferred from homology"/>
<dbReference type="Gene3D" id="3.30.1420.10">
    <property type="match status" value="1"/>
</dbReference>
<dbReference type="PANTHER" id="PTHR37010:SF1">
    <property type="entry name" value="SULFURTRANSFERASE TUSE"/>
    <property type="match status" value="1"/>
</dbReference>
<dbReference type="PIRSF" id="PIRSF006223">
    <property type="entry name" value="DsrC_TusE"/>
    <property type="match status" value="1"/>
</dbReference>
<sequence length="113" mass="12500">MVNGTLTVAGRVIALDQDFYLAKLDDWSPEVAEHLAVLEGIQLQAAHWEIIQAVQQFYQTFDLSPANRALVKYIAQQLGKEKGNSLYLNSLFNGQPAKIVSRLAGLPKPANCF</sequence>
<dbReference type="SUPFAM" id="SSF69721">
    <property type="entry name" value="DsrC, the gamma subunit of dissimilatory sulfite reductase"/>
    <property type="match status" value="1"/>
</dbReference>
<evidence type="ECO:0000313" key="6">
    <source>
        <dbReference type="Proteomes" id="UP000063953"/>
    </source>
</evidence>
<dbReference type="AlphaFoldDB" id="A0A0K1XGG3"/>
<dbReference type="RefSeq" id="WP_053101731.1">
    <property type="nucleotide sequence ID" value="NZ_CP012365.1"/>
</dbReference>
<dbReference type="STRING" id="1697053.AKN87_01535"/>
<keyword evidence="6" id="KW-1185">Reference proteome</keyword>
<dbReference type="Pfam" id="PF04358">
    <property type="entry name" value="DsrC"/>
    <property type="match status" value="1"/>
</dbReference>
<gene>
    <name evidence="5" type="ORF">AKN88_11195</name>
</gene>
<dbReference type="InterPro" id="IPR007453">
    <property type="entry name" value="DsrC/TusE"/>
</dbReference>
<dbReference type="EC" id="2.8.1.-" evidence="3"/>
<accession>A0A0K1XGG3</accession>
<dbReference type="InterPro" id="IPR042072">
    <property type="entry name" value="DsrC-like_C"/>
</dbReference>
<comment type="similarity">
    <text evidence="3">Belongs to the dsrC/tusE family.</text>
</comment>
<comment type="function">
    <text evidence="3">Part of a sulfur-relay system.</text>
</comment>
<dbReference type="Proteomes" id="UP000063953">
    <property type="component" value="Chromosome"/>
</dbReference>
<dbReference type="GO" id="GO:0002143">
    <property type="term" value="P:tRNA wobble position uridine thiolation"/>
    <property type="evidence" value="ECO:0007669"/>
    <property type="project" value="TreeGrafter"/>
</dbReference>
<protein>
    <recommendedName>
        <fullName evidence="3">Sulfurtransferase</fullName>
        <ecNumber evidence="3">2.8.1.-</ecNumber>
    </recommendedName>
</protein>
<evidence type="ECO:0000256" key="2">
    <source>
        <dbReference type="ARBA" id="ARBA00022490"/>
    </source>
</evidence>
<feature type="active site" description="Cysteine persulfide intermediate" evidence="4">
    <location>
        <position position="112"/>
    </location>
</feature>
<evidence type="ECO:0000256" key="1">
    <source>
        <dbReference type="ARBA" id="ARBA00004496"/>
    </source>
</evidence>
<dbReference type="GO" id="GO:0005737">
    <property type="term" value="C:cytoplasm"/>
    <property type="evidence" value="ECO:0007669"/>
    <property type="project" value="UniProtKB-SubCell"/>
</dbReference>
<dbReference type="InterPro" id="IPR025526">
    <property type="entry name" value="DsrC-like_dom_sf"/>
</dbReference>
<evidence type="ECO:0000256" key="3">
    <source>
        <dbReference type="PIRNR" id="PIRNR006223"/>
    </source>
</evidence>
<organism evidence="5 6">
    <name type="scientific">Thiopseudomonas alkaliphila</name>
    <dbReference type="NCBI Taxonomy" id="1697053"/>
    <lineage>
        <taxon>Bacteria</taxon>
        <taxon>Pseudomonadati</taxon>
        <taxon>Pseudomonadota</taxon>
        <taxon>Gammaproteobacteria</taxon>
        <taxon>Pseudomonadales</taxon>
        <taxon>Pseudomonadaceae</taxon>
        <taxon>Thiopseudomonas</taxon>
    </lineage>
</organism>
<name>A0A0K1XGG3_9GAMM</name>
<dbReference type="Gene3D" id="1.10.10.370">
    <property type="entry name" value="DsrC-like protein, C-terminal domain"/>
    <property type="match status" value="1"/>
</dbReference>
<keyword evidence="2" id="KW-0963">Cytoplasm</keyword>
<reference evidence="5 6" key="1">
    <citation type="journal article" date="2015" name="Genome Announc.">
        <title>Genome Sequences of Oblitimonas alkaliphila gen. nov. sp. nov. (Proposed), a Novel Bacterium of the Pseudomonadaceae Family.</title>
        <authorList>
            <person name="Lauer A.C."/>
            <person name="Nicholson A.C."/>
            <person name="Humrighouse B.W."/>
            <person name="Emery B."/>
            <person name="Drobish A."/>
            <person name="Juieng P."/>
            <person name="Loparev V."/>
            <person name="McQuiston J.R."/>
        </authorList>
    </citation>
    <scope>NUCLEOTIDE SEQUENCE [LARGE SCALE GENOMIC DNA]</scope>
    <source>
        <strain evidence="5 6">E5571</strain>
    </source>
</reference>
<evidence type="ECO:0000256" key="4">
    <source>
        <dbReference type="PIRSR" id="PIRSR006223-50"/>
    </source>
</evidence>
<dbReference type="InterPro" id="IPR043163">
    <property type="entry name" value="DsrC-like_N"/>
</dbReference>